<gene>
    <name evidence="2" type="ORF">ANOM_008880</name>
</gene>
<keyword evidence="3" id="KW-1185">Reference proteome</keyword>
<dbReference type="STRING" id="1509407.A0A0L1IT27"/>
<keyword evidence="1" id="KW-1133">Transmembrane helix</keyword>
<accession>A0A0L1IT27</accession>
<evidence type="ECO:0000256" key="1">
    <source>
        <dbReference type="SAM" id="Phobius"/>
    </source>
</evidence>
<dbReference type="AlphaFoldDB" id="A0A0L1IT27"/>
<dbReference type="EMBL" id="JNOM01000320">
    <property type="protein sequence ID" value="KNG82731.1"/>
    <property type="molecule type" value="Genomic_DNA"/>
</dbReference>
<comment type="caution">
    <text evidence="2">The sequence shown here is derived from an EMBL/GenBank/DDBJ whole genome shotgun (WGS) entry which is preliminary data.</text>
</comment>
<feature type="transmembrane region" description="Helical" evidence="1">
    <location>
        <begin position="98"/>
        <end position="117"/>
    </location>
</feature>
<proteinExistence type="predicted"/>
<name>A0A0L1IT27_ASPN3</name>
<dbReference type="OrthoDB" id="1523883at2759"/>
<dbReference type="RefSeq" id="XP_015403654.1">
    <property type="nucleotide sequence ID" value="XM_015554136.1"/>
</dbReference>
<feature type="transmembrane region" description="Helical" evidence="1">
    <location>
        <begin position="15"/>
        <end position="37"/>
    </location>
</feature>
<dbReference type="Proteomes" id="UP000037505">
    <property type="component" value="Unassembled WGS sequence"/>
</dbReference>
<keyword evidence="1" id="KW-0472">Membrane</keyword>
<protein>
    <submittedName>
        <fullName evidence="2">Integral membrane protein</fullName>
    </submittedName>
</protein>
<evidence type="ECO:0000313" key="2">
    <source>
        <dbReference type="EMBL" id="KNG82731.1"/>
    </source>
</evidence>
<sequence>MASGVVIDPYALLRAAPLATSTGSLVLATSELIYYSGLVQPPTRKKSDSMLTEYWRYVFPRGVSLVLALNVTTIGTSLCNIFLKNPRSRPLPVSRTTFYWAGLIGAIGHLAFVPFVAPPIQRILDNTDPEAETSKEMDIWLGIHRVRMLVADIPAWLAFVGAAMLTDL</sequence>
<evidence type="ECO:0000313" key="3">
    <source>
        <dbReference type="Proteomes" id="UP000037505"/>
    </source>
</evidence>
<feature type="transmembrane region" description="Helical" evidence="1">
    <location>
        <begin position="58"/>
        <end position="83"/>
    </location>
</feature>
<dbReference type="GeneID" id="26810684"/>
<reference evidence="2 3" key="1">
    <citation type="submission" date="2014-06" db="EMBL/GenBank/DDBJ databases">
        <title>The Genome of the Aflatoxigenic Filamentous Fungus Aspergillus nomius.</title>
        <authorList>
            <person name="Moore M.G."/>
            <person name="Shannon B.M."/>
            <person name="Brian M.M."/>
        </authorList>
    </citation>
    <scope>NUCLEOTIDE SEQUENCE [LARGE SCALE GENOMIC DNA]</scope>
    <source>
        <strain evidence="2 3">NRRL 13137</strain>
    </source>
</reference>
<keyword evidence="1" id="KW-0812">Transmembrane</keyword>
<organism evidence="2 3">
    <name type="scientific">Aspergillus nomiae NRRL (strain ATCC 15546 / NRRL 13137 / CBS 260.88 / M93)</name>
    <dbReference type="NCBI Taxonomy" id="1509407"/>
    <lineage>
        <taxon>Eukaryota</taxon>
        <taxon>Fungi</taxon>
        <taxon>Dikarya</taxon>
        <taxon>Ascomycota</taxon>
        <taxon>Pezizomycotina</taxon>
        <taxon>Eurotiomycetes</taxon>
        <taxon>Eurotiomycetidae</taxon>
        <taxon>Eurotiales</taxon>
        <taxon>Aspergillaceae</taxon>
        <taxon>Aspergillus</taxon>
        <taxon>Aspergillus subgen. Circumdati</taxon>
    </lineage>
</organism>